<comment type="caution">
    <text evidence="5">The sequence shown here is derived from an EMBL/GenBank/DDBJ whole genome shotgun (WGS) entry which is preliminary data.</text>
</comment>
<dbReference type="NCBIfam" id="TIGR01891">
    <property type="entry name" value="amidohydrolases"/>
    <property type="match status" value="1"/>
</dbReference>
<dbReference type="PANTHER" id="PTHR11014:SF63">
    <property type="entry name" value="METALLOPEPTIDASE, PUTATIVE (AFU_ORTHOLOGUE AFUA_6G09600)-RELATED"/>
    <property type="match status" value="1"/>
</dbReference>
<feature type="binding site" evidence="3">
    <location>
        <position position="112"/>
    </location>
    <ligand>
        <name>Mn(2+)</name>
        <dbReference type="ChEBI" id="CHEBI:29035"/>
        <label>2</label>
    </ligand>
</feature>
<dbReference type="SUPFAM" id="SSF55031">
    <property type="entry name" value="Bacterial exopeptidase dimerisation domain"/>
    <property type="match status" value="1"/>
</dbReference>
<organism evidence="5 6">
    <name type="scientific">Pseudoneobacillus rhizosphaerae</name>
    <dbReference type="NCBI Taxonomy" id="2880968"/>
    <lineage>
        <taxon>Bacteria</taxon>
        <taxon>Bacillati</taxon>
        <taxon>Bacillota</taxon>
        <taxon>Bacilli</taxon>
        <taxon>Bacillales</taxon>
        <taxon>Bacillaceae</taxon>
        <taxon>Pseudoneobacillus</taxon>
    </lineage>
</organism>
<dbReference type="FunFam" id="3.30.70.360:FF:000014">
    <property type="entry name" value="N-acyl-L-amino acid amidohydrolase"/>
    <property type="match status" value="1"/>
</dbReference>
<dbReference type="AlphaFoldDB" id="A0A9C7G7C5"/>
<feature type="binding site" evidence="3">
    <location>
        <position position="148"/>
    </location>
    <ligand>
        <name>Mn(2+)</name>
        <dbReference type="ChEBI" id="CHEBI:29035"/>
        <label>2</label>
    </ligand>
</feature>
<feature type="binding site" evidence="3">
    <location>
        <position position="172"/>
    </location>
    <ligand>
        <name>Mn(2+)</name>
        <dbReference type="ChEBI" id="CHEBI:29035"/>
        <label>2</label>
    </ligand>
</feature>
<dbReference type="EMBL" id="CAKJTG010000003">
    <property type="protein sequence ID" value="CAG9607015.1"/>
    <property type="molecule type" value="Genomic_DNA"/>
</dbReference>
<gene>
    <name evidence="5" type="primary">scmP_2</name>
    <name evidence="5" type="ORF">NEOCIP111885_00703</name>
</gene>
<keyword evidence="3" id="KW-0479">Metal-binding</keyword>
<sequence>MIQTEMKEIIHSKIKEVIQTNSEELTEIRRKLHSEPELSWEEEQTTAFVCQYLSDLGVSYRRTEPTGVIATIIGGRSGKTVALRADMDALPVEELNTDLSYASKETGKMHACGHDAHTAMLLTAAKALNEIKDELPGNVRLIFQPAEELAQGAKEMVKQGAMEDVDNVFGIHIWSQMPTQKVSCTPGPSFASADLFKVTFKGKGGHGAMPHDCIDAAIVASSFVMNVQTVVSRTVDAQHPSVLTVGKMVVGTRFNVIAENAVIEGTVRCFNPETRDHIETQLQHYAEQVAAIYGATAEVEYIRGTQAVINEKDSAKLVQQVASAAFGADALYHEKPTMGAEDFSFYLDKAPGSFALVGSGNPEKDTEWAHHHGKFNIDEDALATGAELYAQYAWGYLNQ</sequence>
<accession>A0A9C7G7C5</accession>
<name>A0A9C7G7C5_9BACI</name>
<dbReference type="InterPro" id="IPR002933">
    <property type="entry name" value="Peptidase_M20"/>
</dbReference>
<dbReference type="InterPro" id="IPR011650">
    <property type="entry name" value="Peptidase_M20_dimer"/>
</dbReference>
<proteinExistence type="inferred from homology"/>
<dbReference type="InterPro" id="IPR036264">
    <property type="entry name" value="Bact_exopeptidase_dim_dom"/>
</dbReference>
<evidence type="ECO:0000259" key="4">
    <source>
        <dbReference type="Pfam" id="PF07687"/>
    </source>
</evidence>
<dbReference type="GO" id="GO:0046872">
    <property type="term" value="F:metal ion binding"/>
    <property type="evidence" value="ECO:0007669"/>
    <property type="project" value="UniProtKB-KW"/>
</dbReference>
<comment type="cofactor">
    <cofactor evidence="3">
        <name>Mn(2+)</name>
        <dbReference type="ChEBI" id="CHEBI:29035"/>
    </cofactor>
    <text evidence="3">The Mn(2+) ion enhances activity.</text>
</comment>
<dbReference type="Gene3D" id="3.30.70.360">
    <property type="match status" value="1"/>
</dbReference>
<dbReference type="PANTHER" id="PTHR11014">
    <property type="entry name" value="PEPTIDASE M20 FAMILY MEMBER"/>
    <property type="match status" value="1"/>
</dbReference>
<dbReference type="Gene3D" id="3.40.630.10">
    <property type="entry name" value="Zn peptidases"/>
    <property type="match status" value="1"/>
</dbReference>
<protein>
    <submittedName>
        <fullName evidence="5">N-acetylcysteine deacetylase</fullName>
        <ecNumber evidence="5">3.5.1.-</ecNumber>
    </submittedName>
</protein>
<evidence type="ECO:0000313" key="5">
    <source>
        <dbReference type="EMBL" id="CAG9607015.1"/>
    </source>
</evidence>
<dbReference type="GO" id="GO:0016787">
    <property type="term" value="F:hydrolase activity"/>
    <property type="evidence" value="ECO:0007669"/>
    <property type="project" value="UniProtKB-KW"/>
</dbReference>
<dbReference type="Proteomes" id="UP000789845">
    <property type="component" value="Unassembled WGS sequence"/>
</dbReference>
<evidence type="ECO:0000313" key="6">
    <source>
        <dbReference type="Proteomes" id="UP000789845"/>
    </source>
</evidence>
<evidence type="ECO:0000256" key="1">
    <source>
        <dbReference type="ARBA" id="ARBA00006153"/>
    </source>
</evidence>
<feature type="domain" description="Peptidase M20 dimerisation" evidence="4">
    <location>
        <begin position="196"/>
        <end position="291"/>
    </location>
</feature>
<feature type="binding site" evidence="3">
    <location>
        <position position="371"/>
    </location>
    <ligand>
        <name>Mn(2+)</name>
        <dbReference type="ChEBI" id="CHEBI:29035"/>
        <label>2</label>
    </ligand>
</feature>
<dbReference type="CDD" id="cd08019">
    <property type="entry name" value="M20_Acy1-like"/>
    <property type="match status" value="1"/>
</dbReference>
<evidence type="ECO:0000256" key="3">
    <source>
        <dbReference type="PIRSR" id="PIRSR005962-1"/>
    </source>
</evidence>
<dbReference type="Pfam" id="PF01546">
    <property type="entry name" value="Peptidase_M20"/>
    <property type="match status" value="1"/>
</dbReference>
<dbReference type="PIRSF" id="PIRSF005962">
    <property type="entry name" value="Pept_M20D_amidohydro"/>
    <property type="match status" value="1"/>
</dbReference>
<keyword evidence="3" id="KW-0464">Manganese</keyword>
<comment type="similarity">
    <text evidence="1">Belongs to the peptidase M20 family.</text>
</comment>
<dbReference type="SUPFAM" id="SSF53187">
    <property type="entry name" value="Zn-dependent exopeptidases"/>
    <property type="match status" value="1"/>
</dbReference>
<dbReference type="RefSeq" id="WP_230495284.1">
    <property type="nucleotide sequence ID" value="NZ_CAKJTG010000003.1"/>
</dbReference>
<reference evidence="5" key="1">
    <citation type="submission" date="2021-10" db="EMBL/GenBank/DDBJ databases">
        <authorList>
            <person name="Criscuolo A."/>
        </authorList>
    </citation>
    <scope>NUCLEOTIDE SEQUENCE</scope>
    <source>
        <strain evidence="5">CIP111885</strain>
    </source>
</reference>
<dbReference type="Pfam" id="PF07687">
    <property type="entry name" value="M20_dimer"/>
    <property type="match status" value="1"/>
</dbReference>
<dbReference type="EC" id="3.5.1.-" evidence="5"/>
<keyword evidence="2 5" id="KW-0378">Hydrolase</keyword>
<dbReference type="InterPro" id="IPR017439">
    <property type="entry name" value="Amidohydrolase"/>
</dbReference>
<feature type="binding site" evidence="3">
    <location>
        <position position="114"/>
    </location>
    <ligand>
        <name>Mn(2+)</name>
        <dbReference type="ChEBI" id="CHEBI:29035"/>
        <label>2</label>
    </ligand>
</feature>
<evidence type="ECO:0000256" key="2">
    <source>
        <dbReference type="ARBA" id="ARBA00022801"/>
    </source>
</evidence>
<keyword evidence="6" id="KW-1185">Reference proteome</keyword>